<evidence type="ECO:0000256" key="5">
    <source>
        <dbReference type="ARBA" id="ARBA00022490"/>
    </source>
</evidence>
<dbReference type="InterPro" id="IPR028366">
    <property type="entry name" value="PhoU"/>
</dbReference>
<evidence type="ECO:0000256" key="1">
    <source>
        <dbReference type="ARBA" id="ARBA00004496"/>
    </source>
</evidence>
<keyword evidence="5 8" id="KW-0963">Cytoplasm</keyword>
<dbReference type="PANTHER" id="PTHR42930:SF3">
    <property type="entry name" value="PHOSPHATE-SPECIFIC TRANSPORT SYSTEM ACCESSORY PROTEIN PHOU"/>
    <property type="match status" value="1"/>
</dbReference>
<name>A0A4R3N6M7_9GAMM</name>
<feature type="domain" description="PhoU" evidence="9">
    <location>
        <begin position="20"/>
        <end position="104"/>
    </location>
</feature>
<comment type="similarity">
    <text evidence="2 8">Belongs to the PhoU family.</text>
</comment>
<dbReference type="RefSeq" id="WP_132975862.1">
    <property type="nucleotide sequence ID" value="NZ_SMAO01000002.1"/>
</dbReference>
<evidence type="ECO:0000256" key="2">
    <source>
        <dbReference type="ARBA" id="ARBA00008107"/>
    </source>
</evidence>
<proteinExistence type="inferred from homology"/>
<keyword evidence="6 8" id="KW-0592">Phosphate transport</keyword>
<keyword evidence="11" id="KW-1185">Reference proteome</keyword>
<dbReference type="GO" id="GO:0030643">
    <property type="term" value="P:intracellular phosphate ion homeostasis"/>
    <property type="evidence" value="ECO:0007669"/>
    <property type="project" value="InterPro"/>
</dbReference>
<evidence type="ECO:0000256" key="6">
    <source>
        <dbReference type="ARBA" id="ARBA00022592"/>
    </source>
</evidence>
<evidence type="ECO:0000256" key="8">
    <source>
        <dbReference type="PIRNR" id="PIRNR003107"/>
    </source>
</evidence>
<dbReference type="AlphaFoldDB" id="A0A4R3N6M7"/>
<keyword evidence="4 8" id="KW-0813">Transport</keyword>
<dbReference type="InterPro" id="IPR038078">
    <property type="entry name" value="PhoU-like_sf"/>
</dbReference>
<dbReference type="Pfam" id="PF01895">
    <property type="entry name" value="PhoU"/>
    <property type="match status" value="2"/>
</dbReference>
<dbReference type="Gene3D" id="1.20.58.220">
    <property type="entry name" value="Phosphate transport system protein phou homolog 2, domain 2"/>
    <property type="match status" value="1"/>
</dbReference>
<dbReference type="NCBIfam" id="TIGR02135">
    <property type="entry name" value="phoU_full"/>
    <property type="match status" value="1"/>
</dbReference>
<dbReference type="GO" id="GO:0045936">
    <property type="term" value="P:negative regulation of phosphate metabolic process"/>
    <property type="evidence" value="ECO:0007669"/>
    <property type="project" value="InterPro"/>
</dbReference>
<comment type="subcellular location">
    <subcellularLocation>
        <location evidence="1 8">Cytoplasm</location>
    </subcellularLocation>
</comment>
<comment type="subunit">
    <text evidence="3 8">Homodimer.</text>
</comment>
<evidence type="ECO:0000256" key="3">
    <source>
        <dbReference type="ARBA" id="ARBA00011738"/>
    </source>
</evidence>
<feature type="domain" description="PhoU" evidence="9">
    <location>
        <begin position="124"/>
        <end position="208"/>
    </location>
</feature>
<evidence type="ECO:0000256" key="4">
    <source>
        <dbReference type="ARBA" id="ARBA00022448"/>
    </source>
</evidence>
<dbReference type="GO" id="GO:0005737">
    <property type="term" value="C:cytoplasm"/>
    <property type="evidence" value="ECO:0007669"/>
    <property type="project" value="UniProtKB-SubCell"/>
</dbReference>
<accession>A0A4R3N6M7</accession>
<comment type="function">
    <text evidence="7 8">Plays a role in the regulation of phosphate uptake.</text>
</comment>
<protein>
    <recommendedName>
        <fullName evidence="8">Phosphate-specific transport system accessory protein PhoU</fullName>
    </recommendedName>
</protein>
<evidence type="ECO:0000313" key="10">
    <source>
        <dbReference type="EMBL" id="TCT22753.1"/>
    </source>
</evidence>
<dbReference type="GO" id="GO:0006817">
    <property type="term" value="P:phosphate ion transport"/>
    <property type="evidence" value="ECO:0007669"/>
    <property type="project" value="UniProtKB-KW"/>
</dbReference>
<dbReference type="InterPro" id="IPR026022">
    <property type="entry name" value="PhoU_dom"/>
</dbReference>
<dbReference type="Proteomes" id="UP000295717">
    <property type="component" value="Unassembled WGS sequence"/>
</dbReference>
<dbReference type="SUPFAM" id="SSF109755">
    <property type="entry name" value="PhoU-like"/>
    <property type="match status" value="1"/>
</dbReference>
<dbReference type="PANTHER" id="PTHR42930">
    <property type="entry name" value="PHOSPHATE-SPECIFIC TRANSPORT SYSTEM ACCESSORY PROTEIN PHOU"/>
    <property type="match status" value="1"/>
</dbReference>
<reference evidence="10 11" key="1">
    <citation type="submission" date="2019-03" db="EMBL/GenBank/DDBJ databases">
        <title>Genomic Encyclopedia of Type Strains, Phase IV (KMG-IV): sequencing the most valuable type-strain genomes for metagenomic binning, comparative biology and taxonomic classification.</title>
        <authorList>
            <person name="Goeker M."/>
        </authorList>
    </citation>
    <scope>NUCLEOTIDE SEQUENCE [LARGE SCALE GENOMIC DNA]</scope>
    <source>
        <strain evidence="10 11">DSM 13587</strain>
    </source>
</reference>
<gene>
    <name evidence="10" type="ORF">EDC35_10284</name>
</gene>
<evidence type="ECO:0000313" key="11">
    <source>
        <dbReference type="Proteomes" id="UP000295717"/>
    </source>
</evidence>
<comment type="caution">
    <text evidence="10">The sequence shown here is derived from an EMBL/GenBank/DDBJ whole genome shotgun (WGS) entry which is preliminary data.</text>
</comment>
<evidence type="ECO:0000256" key="7">
    <source>
        <dbReference type="ARBA" id="ARBA00056181"/>
    </source>
</evidence>
<sequence>MTESHSLIEKKRDALREGIVGMSRLVETALHGSLDALRRQDFTLARAVIDADATINQERRALEQQALVVLAAHQPAGPDLRLIGASLDIITEMERIADHAADVAVILLRTEGQSLPDAPVARIVAMGELAATMFTDVMAIYASGADAMRARSAVASEASVDRQEQQAIQELAAWMCQSPQSSLIGIKLVWIAHHYERVADRATNIAERLVFVATGETPDLN</sequence>
<dbReference type="EMBL" id="SMAO01000002">
    <property type="protein sequence ID" value="TCT22753.1"/>
    <property type="molecule type" value="Genomic_DNA"/>
</dbReference>
<dbReference type="PIRSF" id="PIRSF003107">
    <property type="entry name" value="PhoU"/>
    <property type="match status" value="1"/>
</dbReference>
<organism evidence="10 11">
    <name type="scientific">Thiobaca trueperi</name>
    <dbReference type="NCBI Taxonomy" id="127458"/>
    <lineage>
        <taxon>Bacteria</taxon>
        <taxon>Pseudomonadati</taxon>
        <taxon>Pseudomonadota</taxon>
        <taxon>Gammaproteobacteria</taxon>
        <taxon>Chromatiales</taxon>
        <taxon>Chromatiaceae</taxon>
        <taxon>Thiobaca</taxon>
    </lineage>
</organism>
<dbReference type="OrthoDB" id="9814256at2"/>
<evidence type="ECO:0000259" key="9">
    <source>
        <dbReference type="Pfam" id="PF01895"/>
    </source>
</evidence>
<dbReference type="FunFam" id="1.20.58.220:FF:000004">
    <property type="entry name" value="Phosphate-specific transport system accessory protein PhoU"/>
    <property type="match status" value="1"/>
</dbReference>